<dbReference type="SMART" id="SM01399">
    <property type="entry name" value="Sybindin"/>
    <property type="match status" value="1"/>
</dbReference>
<dbReference type="FunCoup" id="E1ZM57">
    <property type="interactions" value="1724"/>
</dbReference>
<dbReference type="GO" id="GO:0030008">
    <property type="term" value="C:TRAPP complex"/>
    <property type="evidence" value="ECO:0007669"/>
    <property type="project" value="UniProtKB-UniRule"/>
</dbReference>
<dbReference type="SUPFAM" id="SSF64356">
    <property type="entry name" value="SNARE-like"/>
    <property type="match status" value="1"/>
</dbReference>
<dbReference type="GO" id="GO:0006888">
    <property type="term" value="P:endoplasmic reticulum to Golgi vesicle-mediated transport"/>
    <property type="evidence" value="ECO:0007669"/>
    <property type="project" value="UniProtKB-UniRule"/>
</dbReference>
<evidence type="ECO:0000313" key="8">
    <source>
        <dbReference type="Proteomes" id="UP000008141"/>
    </source>
</evidence>
<dbReference type="InterPro" id="IPR007233">
    <property type="entry name" value="TRAPPC"/>
</dbReference>
<keyword evidence="3 6" id="KW-0931">ER-Golgi transport</keyword>
<name>E1ZM57_CHLVA</name>
<evidence type="ECO:0000256" key="3">
    <source>
        <dbReference type="ARBA" id="ARBA00022892"/>
    </source>
</evidence>
<keyword evidence="4 6" id="KW-0333">Golgi apparatus</keyword>
<sequence length="172" mass="19269">MTFYIFNRKGRCQYYHEWQRLKPVRQGAGSQEEDFKLMFGLCWSMRALATAIDPKSPSMKQMGAPMRIGDGCSFNSIKTSSFKLQFLESPSGLKASWRMPGSGGQPCWGAGCFVLTTDPSVGSMVEQLQYIYASLFVELVVKNPLYTPGEPFLFEPFSAALNKYMRALGLLS</sequence>
<dbReference type="InterPro" id="IPR011012">
    <property type="entry name" value="Longin-like_dom_sf"/>
</dbReference>
<dbReference type="STRING" id="554065.E1ZM57"/>
<comment type="subunit">
    <text evidence="6">Part of the multisubunit transport protein particle (TRAPP) complex.</text>
</comment>
<keyword evidence="2 6" id="KW-0256">Endoplasmic reticulum</keyword>
<evidence type="ECO:0000256" key="5">
    <source>
        <dbReference type="ARBA" id="ARBA00038167"/>
    </source>
</evidence>
<dbReference type="KEGG" id="cvr:CHLNCDRAFT_26165"/>
<evidence type="ECO:0000256" key="6">
    <source>
        <dbReference type="RuleBase" id="RU366065"/>
    </source>
</evidence>
<comment type="similarity">
    <text evidence="5">Belongs to the TRAPP small subunits family. BET5 subfamily.</text>
</comment>
<dbReference type="EMBL" id="GL433853">
    <property type="protein sequence ID" value="EFN53054.1"/>
    <property type="molecule type" value="Genomic_DNA"/>
</dbReference>
<evidence type="ECO:0000256" key="4">
    <source>
        <dbReference type="ARBA" id="ARBA00023034"/>
    </source>
</evidence>
<dbReference type="PANTHER" id="PTHR23249:SF16">
    <property type="entry name" value="TRAFFICKING PROTEIN PARTICLE COMPLEX SUBUNIT 1"/>
    <property type="match status" value="1"/>
</dbReference>
<protein>
    <recommendedName>
        <fullName evidence="6">Trafficking protein particle complex subunit</fullName>
    </recommendedName>
</protein>
<evidence type="ECO:0000313" key="7">
    <source>
        <dbReference type="EMBL" id="EFN53054.1"/>
    </source>
</evidence>
<comment type="subcellular location">
    <subcellularLocation>
        <location evidence="6">Endoplasmic reticulum</location>
    </subcellularLocation>
    <subcellularLocation>
        <location evidence="6">Golgi apparatus</location>
        <location evidence="6">cis-Golgi network</location>
    </subcellularLocation>
</comment>
<proteinExistence type="inferred from homology"/>
<dbReference type="OrthoDB" id="246406at2759"/>
<dbReference type="GeneID" id="17352450"/>
<dbReference type="GO" id="GO:0005783">
    <property type="term" value="C:endoplasmic reticulum"/>
    <property type="evidence" value="ECO:0007669"/>
    <property type="project" value="UniProtKB-SubCell"/>
</dbReference>
<dbReference type="eggNOG" id="KOG3368">
    <property type="taxonomic scope" value="Eukaryota"/>
</dbReference>
<accession>E1ZM57</accession>
<dbReference type="GO" id="GO:0005794">
    <property type="term" value="C:Golgi apparatus"/>
    <property type="evidence" value="ECO:0007669"/>
    <property type="project" value="UniProtKB-SubCell"/>
</dbReference>
<dbReference type="RefSeq" id="XP_005845156.1">
    <property type="nucleotide sequence ID" value="XM_005845094.1"/>
</dbReference>
<dbReference type="InParanoid" id="E1ZM57"/>
<evidence type="ECO:0000256" key="2">
    <source>
        <dbReference type="ARBA" id="ARBA00022824"/>
    </source>
</evidence>
<dbReference type="CDD" id="cd14855">
    <property type="entry name" value="TRAPPC1_MUM2"/>
    <property type="match status" value="1"/>
</dbReference>
<keyword evidence="8" id="KW-1185">Reference proteome</keyword>
<dbReference type="Pfam" id="PF04099">
    <property type="entry name" value="Sybindin"/>
    <property type="match status" value="2"/>
</dbReference>
<dbReference type="PANTHER" id="PTHR23249">
    <property type="entry name" value="TRAFFICKING PROTEIN PARTICLE COMPLEX SUBUNIT"/>
    <property type="match status" value="1"/>
</dbReference>
<evidence type="ECO:0000256" key="1">
    <source>
        <dbReference type="ARBA" id="ARBA00022448"/>
    </source>
</evidence>
<dbReference type="OMA" id="FENTINH"/>
<dbReference type="Proteomes" id="UP000008141">
    <property type="component" value="Unassembled WGS sequence"/>
</dbReference>
<gene>
    <name evidence="7" type="ORF">CHLNCDRAFT_26165</name>
</gene>
<reference evidence="7 8" key="1">
    <citation type="journal article" date="2010" name="Plant Cell">
        <title>The Chlorella variabilis NC64A genome reveals adaptation to photosymbiosis, coevolution with viruses, and cryptic sex.</title>
        <authorList>
            <person name="Blanc G."/>
            <person name="Duncan G."/>
            <person name="Agarkova I."/>
            <person name="Borodovsky M."/>
            <person name="Gurnon J."/>
            <person name="Kuo A."/>
            <person name="Lindquist E."/>
            <person name="Lucas S."/>
            <person name="Pangilinan J."/>
            <person name="Polle J."/>
            <person name="Salamov A."/>
            <person name="Terry A."/>
            <person name="Yamada T."/>
            <person name="Dunigan D.D."/>
            <person name="Grigoriev I.V."/>
            <person name="Claverie J.M."/>
            <person name="Van Etten J.L."/>
        </authorList>
    </citation>
    <scope>NUCLEOTIDE SEQUENCE [LARGE SCALE GENOMIC DNA]</scope>
    <source>
        <strain evidence="7 8">NC64A</strain>
    </source>
</reference>
<organism evidence="8">
    <name type="scientific">Chlorella variabilis</name>
    <name type="common">Green alga</name>
    <dbReference type="NCBI Taxonomy" id="554065"/>
    <lineage>
        <taxon>Eukaryota</taxon>
        <taxon>Viridiplantae</taxon>
        <taxon>Chlorophyta</taxon>
        <taxon>core chlorophytes</taxon>
        <taxon>Trebouxiophyceae</taxon>
        <taxon>Chlorellales</taxon>
        <taxon>Chlorellaceae</taxon>
        <taxon>Chlorella clade</taxon>
        <taxon>Chlorella</taxon>
    </lineage>
</organism>
<keyword evidence="1 6" id="KW-0813">Transport</keyword>
<dbReference type="AlphaFoldDB" id="E1ZM57"/>
<dbReference type="Gene3D" id="3.30.450.70">
    <property type="match status" value="1"/>
</dbReference>